<comment type="caution">
    <text evidence="2">The sequence shown here is derived from an EMBL/GenBank/DDBJ whole genome shotgun (WGS) entry which is preliminary data.</text>
</comment>
<reference evidence="2 3" key="1">
    <citation type="submission" date="2016-10" db="EMBL/GenBank/DDBJ databases">
        <title>Comparative genome analysis of multiple Pseudomonas spp. focuses on biocontrol and plant growth promoting traits.</title>
        <authorList>
            <person name="Tao X.-Y."/>
            <person name="Taylor C.G."/>
        </authorList>
    </citation>
    <scope>NUCLEOTIDE SEQUENCE [LARGE SCALE GENOMIC DNA]</scope>
    <source>
        <strain evidence="2 3">38D7</strain>
    </source>
</reference>
<evidence type="ECO:0000313" key="2">
    <source>
        <dbReference type="EMBL" id="RON20818.1"/>
    </source>
</evidence>
<protein>
    <submittedName>
        <fullName evidence="2">Uncharacterized protein</fullName>
    </submittedName>
</protein>
<evidence type="ECO:0000313" key="3">
    <source>
        <dbReference type="Proteomes" id="UP000285636"/>
    </source>
</evidence>
<proteinExistence type="predicted"/>
<accession>A0A423I5R6</accession>
<organism evidence="2 3">
    <name type="scientific">Pseudomonas brassicacearum</name>
    <dbReference type="NCBI Taxonomy" id="930166"/>
    <lineage>
        <taxon>Bacteria</taxon>
        <taxon>Pseudomonadati</taxon>
        <taxon>Pseudomonadota</taxon>
        <taxon>Gammaproteobacteria</taxon>
        <taxon>Pseudomonadales</taxon>
        <taxon>Pseudomonadaceae</taxon>
        <taxon>Pseudomonas</taxon>
    </lineage>
</organism>
<sequence length="104" mass="10965">MGVLKALSVFSFGLYSLVGVGMMVGVYLLLYGVQCAESRMKHQPLPKDRVLVFVVVAALAGFVVGSLAQGLAEIRDECAAIGQMPKPCLLKRLGRTTLSAGPAL</sequence>
<dbReference type="EMBL" id="MOBK01000006">
    <property type="protein sequence ID" value="RON20818.1"/>
    <property type="molecule type" value="Genomic_DNA"/>
</dbReference>
<dbReference type="RefSeq" id="WP_123434408.1">
    <property type="nucleotide sequence ID" value="NZ_MOBK01000006.1"/>
</dbReference>
<keyword evidence="1" id="KW-0472">Membrane</keyword>
<feature type="transmembrane region" description="Helical" evidence="1">
    <location>
        <begin position="50"/>
        <end position="68"/>
    </location>
</feature>
<name>A0A423I5R6_9PSED</name>
<dbReference type="AlphaFoldDB" id="A0A423I5R6"/>
<gene>
    <name evidence="2" type="ORF">BK660_17400</name>
</gene>
<evidence type="ECO:0000256" key="1">
    <source>
        <dbReference type="SAM" id="Phobius"/>
    </source>
</evidence>
<dbReference type="Proteomes" id="UP000285636">
    <property type="component" value="Unassembled WGS sequence"/>
</dbReference>
<keyword evidence="1" id="KW-1133">Transmembrane helix</keyword>
<keyword evidence="1" id="KW-0812">Transmembrane</keyword>
<feature type="transmembrane region" description="Helical" evidence="1">
    <location>
        <begin position="6"/>
        <end position="30"/>
    </location>
</feature>